<reference evidence="1" key="1">
    <citation type="journal article" date="2021" name="Mol. Plant Microbe Interact.">
        <title>Complete Genome Sequence of the Plant-Pathogenic Fungus Colletotrichum lupini.</title>
        <authorList>
            <person name="Baroncelli R."/>
            <person name="Pensec F."/>
            <person name="Da Lio D."/>
            <person name="Boufleur T."/>
            <person name="Vicente I."/>
            <person name="Sarrocco S."/>
            <person name="Picot A."/>
            <person name="Baraldi E."/>
            <person name="Sukno S."/>
            <person name="Thon M."/>
            <person name="Le Floch G."/>
        </authorList>
    </citation>
    <scope>NUCLEOTIDE SEQUENCE</scope>
    <source>
        <strain evidence="1">IMI 504893</strain>
    </source>
</reference>
<dbReference type="AlphaFoldDB" id="A0A9Q8SDQ9"/>
<name>A0A9Q8SDQ9_9PEZI</name>
<proteinExistence type="predicted"/>
<organism evidence="1 2">
    <name type="scientific">Colletotrichum lupini</name>
    <dbReference type="NCBI Taxonomy" id="145971"/>
    <lineage>
        <taxon>Eukaryota</taxon>
        <taxon>Fungi</taxon>
        <taxon>Dikarya</taxon>
        <taxon>Ascomycota</taxon>
        <taxon>Pezizomycotina</taxon>
        <taxon>Sordariomycetes</taxon>
        <taxon>Hypocreomycetidae</taxon>
        <taxon>Glomerellales</taxon>
        <taxon>Glomerellaceae</taxon>
        <taxon>Colletotrichum</taxon>
        <taxon>Colletotrichum acutatum species complex</taxon>
    </lineage>
</organism>
<keyword evidence="2" id="KW-1185">Reference proteome</keyword>
<evidence type="ECO:0000313" key="2">
    <source>
        <dbReference type="Proteomes" id="UP000830671"/>
    </source>
</evidence>
<sequence length="424" mass="47297">MFVWKLCRCSTPLLQQTPFLHVFHLLSQATQVLLILLGLRKKSTPPIAQSAEEHCLTHPHYFPKNHGVGCRSRLVRGIEWWVIPTDSWGFAALCGPFIYHVTPVRPGVAVIASAAQSESSPSTKTFGLARGSSHGLAFVCGVTSINEKTNRNLRCTERTCCTAVRAPRVPFIFERRDYSVCKVPNMGSEKFPPLRTHGIREKGAPKCRAPRSTPISKLGHATNAALRHRHGRAIRAWALAYSNSQRLRDPPRPVSDSTCDNAHQAPFIWPKLLLFPPVLQKRNLFLKDVCFESGWHGQPDASNGVSLDGLIMRTRRLMPLADISSPSQSVPIQGPAHEELEEAPYGGATAHREPHLERYPLSSHKDDEDELWFPIPDLFPYIPLAIKIGSRLCLPGHTAAAVRPSEWRIEANQNLQSLQSSWLT</sequence>
<protein>
    <submittedName>
        <fullName evidence="1">Uncharacterized protein</fullName>
    </submittedName>
</protein>
<gene>
    <name evidence="1" type="ORF">CLUP02_02153</name>
</gene>
<accession>A0A9Q8SDQ9</accession>
<dbReference type="Proteomes" id="UP000830671">
    <property type="component" value="Chromosome 1"/>
</dbReference>
<dbReference type="RefSeq" id="XP_049137144.1">
    <property type="nucleotide sequence ID" value="XM_049281187.1"/>
</dbReference>
<dbReference type="GeneID" id="73336197"/>
<dbReference type="KEGG" id="clup:CLUP02_02153"/>
<dbReference type="EMBL" id="CP019471">
    <property type="protein sequence ID" value="UQC75499.1"/>
    <property type="molecule type" value="Genomic_DNA"/>
</dbReference>
<evidence type="ECO:0000313" key="1">
    <source>
        <dbReference type="EMBL" id="UQC75499.1"/>
    </source>
</evidence>